<keyword evidence="4" id="KW-1185">Reference proteome</keyword>
<keyword evidence="3" id="KW-0969">Cilium</keyword>
<dbReference type="Pfam" id="PF02120">
    <property type="entry name" value="Flg_hook"/>
    <property type="match status" value="1"/>
</dbReference>
<proteinExistence type="predicted"/>
<gene>
    <name evidence="3" type="ORF">EJB06_17655</name>
</gene>
<dbReference type="InterPro" id="IPR038610">
    <property type="entry name" value="FliK-like_C_sf"/>
</dbReference>
<dbReference type="EMBL" id="RXLQ01000009">
    <property type="protein sequence ID" value="RSZ57525.1"/>
    <property type="molecule type" value="Genomic_DNA"/>
</dbReference>
<dbReference type="AlphaFoldDB" id="A0A430HJ33"/>
<feature type="domain" description="Flagellar hook-length control protein-like C-terminal" evidence="2">
    <location>
        <begin position="337"/>
        <end position="416"/>
    </location>
</feature>
<dbReference type="OrthoDB" id="5296742at2"/>
<organism evidence="3 4">
    <name type="scientific">Massilia atriviolacea</name>
    <dbReference type="NCBI Taxonomy" id="2495579"/>
    <lineage>
        <taxon>Bacteria</taxon>
        <taxon>Pseudomonadati</taxon>
        <taxon>Pseudomonadota</taxon>
        <taxon>Betaproteobacteria</taxon>
        <taxon>Burkholderiales</taxon>
        <taxon>Oxalobacteraceae</taxon>
        <taxon>Telluria group</taxon>
        <taxon>Massilia</taxon>
    </lineage>
</organism>
<evidence type="ECO:0000256" key="1">
    <source>
        <dbReference type="SAM" id="MobiDB-lite"/>
    </source>
</evidence>
<dbReference type="Proteomes" id="UP000278085">
    <property type="component" value="Unassembled WGS sequence"/>
</dbReference>
<dbReference type="RefSeq" id="WP_126075338.1">
    <property type="nucleotide sequence ID" value="NZ_CP051166.1"/>
</dbReference>
<feature type="region of interest" description="Disordered" evidence="1">
    <location>
        <begin position="91"/>
        <end position="160"/>
    </location>
</feature>
<feature type="compositionally biased region" description="Low complexity" evidence="1">
    <location>
        <begin position="107"/>
        <end position="120"/>
    </location>
</feature>
<reference evidence="3 4" key="1">
    <citation type="submission" date="2018-12" db="EMBL/GenBank/DDBJ databases">
        <authorList>
            <person name="Yang E."/>
        </authorList>
    </citation>
    <scope>NUCLEOTIDE SEQUENCE [LARGE SCALE GENOMIC DNA]</scope>
    <source>
        <strain evidence="3 4">SOD</strain>
    </source>
</reference>
<name>A0A430HJ33_9BURK</name>
<sequence length="418" mass="43062">MLARTDGPGQVGRVDPVRPAPGVGDARQEALTRALSAEVGKSMQVAVLSRFSDGTFLVRVAGEQARMSLPQGAQAGTEVPMTLVSVTPRPQFRLDTGQPAQPPGQPAPAAQTPLPGGAAPAAPPPLPGAATPERPVVPPPVLPQGQAAPQEGKGAASANMAGRTTSLAAALLGKSPLTASADLPALDANTLPARISTTGQLLARILDIGHPPAGKQPAIAGAAPLIDPKNGVPPAPELARKLEQSISGSGVFYESHVAEWADGKRPLSELQREPQMQQAMSTPGAKQGAAAELASAQLINLQLTTQEQARVTWQGQLAPGQDLQWEIHKDAPEQRGRGAGEDSAPVWRSGMRLRFPLLGEIEATIVTTGDKVHIELRTASEDTGDALRARAGELTSALDVSGTALASLVIRTPEPGNG</sequence>
<evidence type="ECO:0000313" key="3">
    <source>
        <dbReference type="EMBL" id="RSZ57525.1"/>
    </source>
</evidence>
<evidence type="ECO:0000313" key="4">
    <source>
        <dbReference type="Proteomes" id="UP000278085"/>
    </source>
</evidence>
<keyword evidence="3" id="KW-0966">Cell projection</keyword>
<evidence type="ECO:0000259" key="2">
    <source>
        <dbReference type="Pfam" id="PF02120"/>
    </source>
</evidence>
<protein>
    <submittedName>
        <fullName evidence="3">Flagellar hook-length control protein FliK</fullName>
    </submittedName>
</protein>
<accession>A0A430HJ33</accession>
<dbReference type="InterPro" id="IPR021136">
    <property type="entry name" value="Flagellar_hook_control-like_C"/>
</dbReference>
<dbReference type="Gene3D" id="3.30.750.140">
    <property type="match status" value="1"/>
</dbReference>
<comment type="caution">
    <text evidence="3">The sequence shown here is derived from an EMBL/GenBank/DDBJ whole genome shotgun (WGS) entry which is preliminary data.</text>
</comment>
<keyword evidence="3" id="KW-0282">Flagellum</keyword>
<feature type="region of interest" description="Disordered" evidence="1">
    <location>
        <begin position="1"/>
        <end position="26"/>
    </location>
</feature>